<dbReference type="Gene3D" id="3.50.50.100">
    <property type="match status" value="1"/>
</dbReference>
<keyword evidence="7" id="KW-0560">Oxidoreductase</keyword>
<evidence type="ECO:0000256" key="4">
    <source>
        <dbReference type="ARBA" id="ARBA00022719"/>
    </source>
</evidence>
<evidence type="ECO:0000256" key="6">
    <source>
        <dbReference type="ARBA" id="ARBA00022827"/>
    </source>
</evidence>
<dbReference type="InterPro" id="IPR036188">
    <property type="entry name" value="FAD/NAD-bd_sf"/>
</dbReference>
<evidence type="ECO:0000256" key="7">
    <source>
        <dbReference type="ARBA" id="ARBA00023002"/>
    </source>
</evidence>
<keyword evidence="8" id="KW-0472">Membrane</keyword>
<evidence type="ECO:0000259" key="15">
    <source>
        <dbReference type="Pfam" id="PF07992"/>
    </source>
</evidence>
<dbReference type="GO" id="GO:0000166">
    <property type="term" value="F:nucleotide binding"/>
    <property type="evidence" value="ECO:0007669"/>
    <property type="project" value="UniProtKB-KW"/>
</dbReference>
<dbReference type="EMBL" id="CP051167">
    <property type="protein sequence ID" value="QIZ70677.1"/>
    <property type="molecule type" value="Genomic_DNA"/>
</dbReference>
<comment type="function">
    <text evidence="10">Catalyzes the oxidation of hydrogen sulfide, with the help of a quinone. Consecutive reaction cycles lead to the accumulation of a polysulfide product on the active site Cys residues; these products are released when they exceed a critical length, typically as cyclooctasulfur.</text>
</comment>
<dbReference type="PANTHER" id="PTHR43755:SF1">
    <property type="entry name" value="FAD-DEPENDENT PYRIDINE NUCLEOTIDE-DISULPHIDE OXIDOREDUCTASE"/>
    <property type="match status" value="1"/>
</dbReference>
<dbReference type="GO" id="GO:0048038">
    <property type="term" value="F:quinone binding"/>
    <property type="evidence" value="ECO:0007669"/>
    <property type="project" value="UniProtKB-KW"/>
</dbReference>
<dbReference type="AlphaFoldDB" id="A0A6H1TX00"/>
<keyword evidence="5" id="KW-0547">Nucleotide-binding</keyword>
<dbReference type="FunFam" id="3.50.50.100:FF:000017">
    <property type="entry name" value="Sulfide-quinone reductase"/>
    <property type="match status" value="1"/>
</dbReference>
<comment type="catalytic activity">
    <reaction evidence="9">
        <text>n a quinone + n hydrogen sulfide + n H(+) = polysulfur(n-2) + n a quinol</text>
        <dbReference type="Rhea" id="RHEA:30239"/>
        <dbReference type="Rhea" id="RHEA-COMP:19475"/>
        <dbReference type="ChEBI" id="CHEBI:15378"/>
        <dbReference type="ChEBI" id="CHEBI:17909"/>
        <dbReference type="ChEBI" id="CHEBI:24646"/>
        <dbReference type="ChEBI" id="CHEBI:29919"/>
        <dbReference type="ChEBI" id="CHEBI:132124"/>
        <dbReference type="EC" id="1.8.5.4"/>
    </reaction>
</comment>
<dbReference type="RefSeq" id="WP_168568832.1">
    <property type="nucleotide sequence ID" value="NZ_CP051167.1"/>
</dbReference>
<reference evidence="16 17" key="1">
    <citation type="submission" date="2020-04" db="EMBL/GenBank/DDBJ databases">
        <authorList>
            <person name="Basu S."/>
            <person name="Maruthanayagam V."/>
            <person name="Chakraborty S."/>
            <person name="Pramanik A."/>
            <person name="Mukherjee J."/>
            <person name="Brink B."/>
        </authorList>
    </citation>
    <scope>NUCLEOTIDE SEQUENCE [LARGE SCALE GENOMIC DNA]</scope>
    <source>
        <strain evidence="16 17">AP17</strain>
    </source>
</reference>
<dbReference type="PANTHER" id="PTHR43755">
    <property type="match status" value="1"/>
</dbReference>
<dbReference type="SUPFAM" id="SSF51905">
    <property type="entry name" value="FAD/NAD(P)-binding domain"/>
    <property type="match status" value="2"/>
</dbReference>
<dbReference type="EC" id="1.8.5.4" evidence="12"/>
<name>A0A6H1TX00_9CYAN</name>
<evidence type="ECO:0000256" key="9">
    <source>
        <dbReference type="ARBA" id="ARBA00050821"/>
    </source>
</evidence>
<dbReference type="InterPro" id="IPR023753">
    <property type="entry name" value="FAD/NAD-binding_dom"/>
</dbReference>
<evidence type="ECO:0000256" key="13">
    <source>
        <dbReference type="ARBA" id="ARBA00071264"/>
    </source>
</evidence>
<evidence type="ECO:0000256" key="10">
    <source>
        <dbReference type="ARBA" id="ARBA00054727"/>
    </source>
</evidence>
<evidence type="ECO:0000256" key="1">
    <source>
        <dbReference type="ARBA" id="ARBA00001974"/>
    </source>
</evidence>
<dbReference type="InterPro" id="IPR052541">
    <property type="entry name" value="SQRD"/>
</dbReference>
<dbReference type="Proteomes" id="UP000500857">
    <property type="component" value="Chromosome"/>
</dbReference>
<dbReference type="GO" id="GO:0016020">
    <property type="term" value="C:membrane"/>
    <property type="evidence" value="ECO:0007669"/>
    <property type="project" value="UniProtKB-SubCell"/>
</dbReference>
<evidence type="ECO:0000256" key="11">
    <source>
        <dbReference type="ARBA" id="ARBA00060891"/>
    </source>
</evidence>
<evidence type="ECO:0000256" key="8">
    <source>
        <dbReference type="ARBA" id="ARBA00023136"/>
    </source>
</evidence>
<feature type="domain" description="FAD/NAD(P)-binding" evidence="15">
    <location>
        <begin position="3"/>
        <end position="290"/>
    </location>
</feature>
<evidence type="ECO:0000256" key="3">
    <source>
        <dbReference type="ARBA" id="ARBA00022630"/>
    </source>
</evidence>
<organism evidence="16 17">
    <name type="scientific">Oxynema aestuarii AP17</name>
    <dbReference type="NCBI Taxonomy" id="2064643"/>
    <lineage>
        <taxon>Bacteria</taxon>
        <taxon>Bacillati</taxon>
        <taxon>Cyanobacteriota</taxon>
        <taxon>Cyanophyceae</taxon>
        <taxon>Oscillatoriophycideae</taxon>
        <taxon>Oscillatoriales</taxon>
        <taxon>Oscillatoriaceae</taxon>
        <taxon>Oxynema</taxon>
        <taxon>Oxynema aestuarii</taxon>
    </lineage>
</organism>
<keyword evidence="6" id="KW-0274">FAD</keyword>
<gene>
    <name evidence="16" type="ORF">HCG48_08865</name>
</gene>
<comment type="subcellular location">
    <subcellularLocation>
        <location evidence="2">Membrane</location>
        <topology evidence="2">Peripheral membrane protein</topology>
    </subcellularLocation>
</comment>
<evidence type="ECO:0000256" key="2">
    <source>
        <dbReference type="ARBA" id="ARBA00004170"/>
    </source>
</evidence>
<keyword evidence="4" id="KW-0874">Quinone</keyword>
<evidence type="ECO:0000256" key="14">
    <source>
        <dbReference type="ARBA" id="ARBA00081101"/>
    </source>
</evidence>
<evidence type="ECO:0000313" key="17">
    <source>
        <dbReference type="Proteomes" id="UP000500857"/>
    </source>
</evidence>
<protein>
    <recommendedName>
        <fullName evidence="13">Sulfide-quinone reductase</fullName>
        <ecNumber evidence="12">1.8.5.4</ecNumber>
    </recommendedName>
    <alternativeName>
        <fullName evidence="14">Sulfide:quinone oxidoreductase</fullName>
    </alternativeName>
</protein>
<dbReference type="GO" id="GO:0070224">
    <property type="term" value="F:sulfide:quinone oxidoreductase activity"/>
    <property type="evidence" value="ECO:0007669"/>
    <property type="project" value="UniProtKB-EC"/>
</dbReference>
<comment type="cofactor">
    <cofactor evidence="1">
        <name>FAD</name>
        <dbReference type="ChEBI" id="CHEBI:57692"/>
    </cofactor>
</comment>
<evidence type="ECO:0000256" key="5">
    <source>
        <dbReference type="ARBA" id="ARBA00022741"/>
    </source>
</evidence>
<accession>A0A6H1TX00</accession>
<dbReference type="KEGG" id="oxy:HCG48_08865"/>
<keyword evidence="17" id="KW-1185">Reference proteome</keyword>
<keyword evidence="3" id="KW-0285">Flavoprotein</keyword>
<evidence type="ECO:0000313" key="16">
    <source>
        <dbReference type="EMBL" id="QIZ70677.1"/>
    </source>
</evidence>
<dbReference type="Pfam" id="PF07992">
    <property type="entry name" value="Pyr_redox_2"/>
    <property type="match status" value="1"/>
</dbReference>
<sequence>MAQIVVIGGGIGGLPTAYELRHLLGKKHRVTLISDRAQFTFIPSLPWVGMDLMPLERVQVDLATALGRQGIEWIHDRVEAIDLEGQQLHVSDRAIAYDYLIVATGAELAVDAVSGLGPHGGYTQSVCNPQHALIARDAWKAFLKNPGPLVVGAVPGASCMGPAYEFALLADFILRKYGLRDRVPITFITPEPYAGHLGIGGMANSSEMVTALMKKREVTLMENTAITSIERDRVCLSNGESVPFAYSMLLPPFRGPRFVRSTPGLGDENGFIPVLPTGRHRDFPSVYAAGIAVAIAPPEVTPLPLGVPKTGQMTEAMGMAAAHNIALELGVMGGKPVKPTLEAICMADFGDTGLIFIADPVLPDRKTGKRRRAVVKQGRWVSWSKLAFETFFLAKMRWGMAVPWFERLGLRTLGLSLVEPLDPDEEIAVEQGRSLAGVGGSKVET</sequence>
<evidence type="ECO:0000256" key="12">
    <source>
        <dbReference type="ARBA" id="ARBA00066453"/>
    </source>
</evidence>
<comment type="similarity">
    <text evidence="11">Belongs to the SQRD family.</text>
</comment>
<proteinExistence type="inferred from homology"/>